<name>A0A428Q486_9HYPO</name>
<sequence>MSSKDAMFLHAVGERDTSALGSLSPTPSHARSIPFEASVVLAQFQEWPLENVSMKRVTENGKTTFQFQFEWPLCTDHPHTTSVIPDSTHKRAPARWAKYSDNGDNFLIQLKEEEKLG</sequence>
<dbReference type="AlphaFoldDB" id="A0A428Q486"/>
<reference evidence="1 2" key="1">
    <citation type="submission" date="2017-06" db="EMBL/GenBank/DDBJ databases">
        <title>Comparative genomic analysis of Ambrosia Fusariam Clade fungi.</title>
        <authorList>
            <person name="Stajich J.E."/>
            <person name="Carrillo J."/>
            <person name="Kijimoto T."/>
            <person name="Eskalen A."/>
            <person name="O'Donnell K."/>
            <person name="Kasson M."/>
        </authorList>
    </citation>
    <scope>NUCLEOTIDE SEQUENCE [LARGE SCALE GENOMIC DNA]</scope>
    <source>
        <strain evidence="1 2">NRRL62606</strain>
    </source>
</reference>
<dbReference type="Proteomes" id="UP000287972">
    <property type="component" value="Unassembled WGS sequence"/>
</dbReference>
<dbReference type="EMBL" id="NKCL01000598">
    <property type="protein sequence ID" value="RSL60117.1"/>
    <property type="molecule type" value="Genomic_DNA"/>
</dbReference>
<organism evidence="1 2">
    <name type="scientific">Fusarium floridanum</name>
    <dbReference type="NCBI Taxonomy" id="1325733"/>
    <lineage>
        <taxon>Eukaryota</taxon>
        <taxon>Fungi</taxon>
        <taxon>Dikarya</taxon>
        <taxon>Ascomycota</taxon>
        <taxon>Pezizomycotina</taxon>
        <taxon>Sordariomycetes</taxon>
        <taxon>Hypocreomycetidae</taxon>
        <taxon>Hypocreales</taxon>
        <taxon>Nectriaceae</taxon>
        <taxon>Fusarium</taxon>
        <taxon>Fusarium solani species complex</taxon>
    </lineage>
</organism>
<keyword evidence="2" id="KW-1185">Reference proteome</keyword>
<evidence type="ECO:0000313" key="1">
    <source>
        <dbReference type="EMBL" id="RSL60117.1"/>
    </source>
</evidence>
<protein>
    <submittedName>
        <fullName evidence="1">Uncharacterized protein</fullName>
    </submittedName>
</protein>
<accession>A0A428Q486</accession>
<evidence type="ECO:0000313" key="2">
    <source>
        <dbReference type="Proteomes" id="UP000287972"/>
    </source>
</evidence>
<comment type="caution">
    <text evidence="1">The sequence shown here is derived from an EMBL/GenBank/DDBJ whole genome shotgun (WGS) entry which is preliminary data.</text>
</comment>
<gene>
    <name evidence="1" type="ORF">CEP51_013819</name>
</gene>
<proteinExistence type="predicted"/>